<dbReference type="Pfam" id="PF24883">
    <property type="entry name" value="NPHP3_N"/>
    <property type="match status" value="1"/>
</dbReference>
<feature type="domain" description="DUF7791" evidence="3">
    <location>
        <begin position="537"/>
        <end position="638"/>
    </location>
</feature>
<dbReference type="OrthoDB" id="443402at2759"/>
<sequence>MEPLSAIALAGNILQFVEKGAYLISSSRELSILGATKEHVELRTIAQELQGLVSRAPPMSKGVKSSSLDDDEKAIRALGEQCNQVAQELLRVLDSLEVKSKDSSLGQAESVYKALLSEWKKPKIDALQVRLDRIGTNIQAHIASYDLGKVLARLYELESQNRFFQAQRKDEIEDLREHMKEIFDGIGTKLQKQGSRDRTITALLGAAASGSQYAAEQLVLANLWFEEIQYRYDNIRNAHGQTLSWLFSTTEQHSPVTFDEWLCSEDNQYWISGKPGSGKSTLMKFLSHSPRTTAHLRSWAKQKRLIYAVYFFWSSGKSIQKSLDGLLRSLLFDILRQIPHIIPSVYPSVYPHIWKLVSPNTNNSTAETTAVTVPLSVPGLLESLKVAIAIAANSDTKFCFFIDGLDEYEGQPNDMIEFISLLKDLPNIKLCVSSRPWNEFEREFGKNGSRKLYMQDFNGADIRNYVNHTLDNDENFQELEDKEVNGKPLVEEIVQAANGVFLWVFLVVRSFQEGLNNGDSALDLRRRLSQLPSISTKFYHGHSAEMFTVTLEGQEEIPLTAYWFLREDEEDVLRLETRPLSIQEVNKRIRDTTKRLNASCKGLLEVRVVFLHRTVRDYLTLDETRALLQSCFDDDLSADAGTQRLDSSREKTDKPGSTPNLLRRIRHRLRVALQDK</sequence>
<evidence type="ECO:0000313" key="5">
    <source>
        <dbReference type="Proteomes" id="UP000799770"/>
    </source>
</evidence>
<dbReference type="SUPFAM" id="SSF52540">
    <property type="entry name" value="P-loop containing nucleoside triphosphate hydrolases"/>
    <property type="match status" value="1"/>
</dbReference>
<gene>
    <name evidence="4" type="ORF">BDV96DRAFT_626020</name>
</gene>
<dbReference type="InterPro" id="IPR056693">
    <property type="entry name" value="DUF7791"/>
</dbReference>
<proteinExistence type="predicted"/>
<keyword evidence="5" id="KW-1185">Reference proteome</keyword>
<evidence type="ECO:0000256" key="1">
    <source>
        <dbReference type="ARBA" id="ARBA00022737"/>
    </source>
</evidence>
<dbReference type="EMBL" id="ML977366">
    <property type="protein sequence ID" value="KAF2106137.1"/>
    <property type="molecule type" value="Genomic_DNA"/>
</dbReference>
<dbReference type="PANTHER" id="PTHR10039:SF5">
    <property type="entry name" value="NACHT DOMAIN-CONTAINING PROTEIN"/>
    <property type="match status" value="1"/>
</dbReference>
<accession>A0A6A5YIH5</accession>
<keyword evidence="1" id="KW-0677">Repeat</keyword>
<evidence type="ECO:0000259" key="3">
    <source>
        <dbReference type="Pfam" id="PF25053"/>
    </source>
</evidence>
<reference evidence="4" key="1">
    <citation type="journal article" date="2020" name="Stud. Mycol.">
        <title>101 Dothideomycetes genomes: a test case for predicting lifestyles and emergence of pathogens.</title>
        <authorList>
            <person name="Haridas S."/>
            <person name="Albert R."/>
            <person name="Binder M."/>
            <person name="Bloem J."/>
            <person name="Labutti K."/>
            <person name="Salamov A."/>
            <person name="Andreopoulos B."/>
            <person name="Baker S."/>
            <person name="Barry K."/>
            <person name="Bills G."/>
            <person name="Bluhm B."/>
            <person name="Cannon C."/>
            <person name="Castanera R."/>
            <person name="Culley D."/>
            <person name="Daum C."/>
            <person name="Ezra D."/>
            <person name="Gonzalez J."/>
            <person name="Henrissat B."/>
            <person name="Kuo A."/>
            <person name="Liang C."/>
            <person name="Lipzen A."/>
            <person name="Lutzoni F."/>
            <person name="Magnuson J."/>
            <person name="Mondo S."/>
            <person name="Nolan M."/>
            <person name="Ohm R."/>
            <person name="Pangilinan J."/>
            <person name="Park H.-J."/>
            <person name="Ramirez L."/>
            <person name="Alfaro M."/>
            <person name="Sun H."/>
            <person name="Tritt A."/>
            <person name="Yoshinaga Y."/>
            <person name="Zwiers L.-H."/>
            <person name="Turgeon B."/>
            <person name="Goodwin S."/>
            <person name="Spatafora J."/>
            <person name="Crous P."/>
            <person name="Grigoriev I."/>
        </authorList>
    </citation>
    <scope>NUCLEOTIDE SEQUENCE</scope>
    <source>
        <strain evidence="4">CBS 627.86</strain>
    </source>
</reference>
<dbReference type="Proteomes" id="UP000799770">
    <property type="component" value="Unassembled WGS sequence"/>
</dbReference>
<name>A0A6A5YIH5_9PLEO</name>
<dbReference type="PANTHER" id="PTHR10039">
    <property type="entry name" value="AMELOGENIN"/>
    <property type="match status" value="1"/>
</dbReference>
<feature type="domain" description="Nephrocystin 3-like N-terminal" evidence="2">
    <location>
        <begin position="256"/>
        <end position="435"/>
    </location>
</feature>
<organism evidence="4 5">
    <name type="scientific">Lophiotrema nucula</name>
    <dbReference type="NCBI Taxonomy" id="690887"/>
    <lineage>
        <taxon>Eukaryota</taxon>
        <taxon>Fungi</taxon>
        <taxon>Dikarya</taxon>
        <taxon>Ascomycota</taxon>
        <taxon>Pezizomycotina</taxon>
        <taxon>Dothideomycetes</taxon>
        <taxon>Pleosporomycetidae</taxon>
        <taxon>Pleosporales</taxon>
        <taxon>Lophiotremataceae</taxon>
        <taxon>Lophiotrema</taxon>
    </lineage>
</organism>
<dbReference type="InterPro" id="IPR027417">
    <property type="entry name" value="P-loop_NTPase"/>
</dbReference>
<evidence type="ECO:0000259" key="2">
    <source>
        <dbReference type="Pfam" id="PF24883"/>
    </source>
</evidence>
<dbReference type="Gene3D" id="3.40.50.300">
    <property type="entry name" value="P-loop containing nucleotide triphosphate hydrolases"/>
    <property type="match status" value="1"/>
</dbReference>
<protein>
    <submittedName>
        <fullName evidence="4">Uncharacterized protein</fullName>
    </submittedName>
</protein>
<evidence type="ECO:0000313" key="4">
    <source>
        <dbReference type="EMBL" id="KAF2106137.1"/>
    </source>
</evidence>
<dbReference type="InterPro" id="IPR056884">
    <property type="entry name" value="NPHP3-like_N"/>
</dbReference>
<dbReference type="AlphaFoldDB" id="A0A6A5YIH5"/>
<dbReference type="Pfam" id="PF25053">
    <property type="entry name" value="DUF7791"/>
    <property type="match status" value="1"/>
</dbReference>